<dbReference type="InterPro" id="IPR007210">
    <property type="entry name" value="ABC_Gly_betaine_transp_sub-bd"/>
</dbReference>
<comment type="similarity">
    <text evidence="8">Belongs to the binding-protein-dependent transport system permease family.</text>
</comment>
<dbReference type="AlphaFoldDB" id="A0A068NNG9"/>
<evidence type="ECO:0000313" key="12">
    <source>
        <dbReference type="Proteomes" id="UP000027982"/>
    </source>
</evidence>
<comment type="similarity">
    <text evidence="6">In the C-terminal section; belongs to the OsmX family.</text>
</comment>
<dbReference type="RefSeq" id="WP_025226317.1">
    <property type="nucleotide sequence ID" value="NZ_CP007139.1"/>
</dbReference>
<comment type="subcellular location">
    <subcellularLocation>
        <location evidence="8">Cell membrane</location>
        <topology evidence="8">Multi-pass membrane protein</topology>
    </subcellularLocation>
    <subcellularLocation>
        <location evidence="1">Membrane</location>
        <topology evidence="1">Multi-pass membrane protein</topology>
    </subcellularLocation>
</comment>
<feature type="domain" description="ABC transmembrane type-1" evidence="10">
    <location>
        <begin position="308"/>
        <end position="493"/>
    </location>
</feature>
<organism evidence="11 12">
    <name type="scientific">Fimbriimonas ginsengisoli Gsoil 348</name>
    <dbReference type="NCBI Taxonomy" id="661478"/>
    <lineage>
        <taxon>Bacteria</taxon>
        <taxon>Bacillati</taxon>
        <taxon>Armatimonadota</taxon>
        <taxon>Fimbriimonadia</taxon>
        <taxon>Fimbriimonadales</taxon>
        <taxon>Fimbriimonadaceae</taxon>
        <taxon>Fimbriimonas</taxon>
    </lineage>
</organism>
<keyword evidence="3 8" id="KW-0812">Transmembrane</keyword>
<evidence type="ECO:0000313" key="11">
    <source>
        <dbReference type="EMBL" id="AIE85088.1"/>
    </source>
</evidence>
<dbReference type="PANTHER" id="PTHR30177:SF4">
    <property type="entry name" value="OSMOPROTECTANT IMPORT PERMEASE PROTEIN OSMW"/>
    <property type="match status" value="1"/>
</dbReference>
<keyword evidence="4 8" id="KW-1133">Transmembrane helix</keyword>
<dbReference type="Gene3D" id="3.40.190.120">
    <property type="entry name" value="Osmoprotection protein (prox), domain 2"/>
    <property type="match status" value="1"/>
</dbReference>
<dbReference type="STRING" id="661478.OP10G_1720"/>
<dbReference type="Pfam" id="PF04069">
    <property type="entry name" value="OpuAC"/>
    <property type="match status" value="1"/>
</dbReference>
<evidence type="ECO:0000256" key="8">
    <source>
        <dbReference type="RuleBase" id="RU363032"/>
    </source>
</evidence>
<feature type="transmembrane region" description="Helical" evidence="8">
    <location>
        <begin position="470"/>
        <end position="492"/>
    </location>
</feature>
<dbReference type="Gene3D" id="3.40.190.10">
    <property type="entry name" value="Periplasmic binding protein-like II"/>
    <property type="match status" value="1"/>
</dbReference>
<dbReference type="eggNOG" id="COG1174">
    <property type="taxonomic scope" value="Bacteria"/>
</dbReference>
<feature type="transmembrane region" description="Helical" evidence="8">
    <location>
        <begin position="312"/>
        <end position="332"/>
    </location>
</feature>
<comment type="similarity">
    <text evidence="7">In the N-terminal section; belongs to the binding-protein-dependent transport system permease family.</text>
</comment>
<feature type="chain" id="PRO_5001651827" evidence="9">
    <location>
        <begin position="34"/>
        <end position="504"/>
    </location>
</feature>
<evidence type="ECO:0000256" key="3">
    <source>
        <dbReference type="ARBA" id="ARBA00022692"/>
    </source>
</evidence>
<dbReference type="PROSITE" id="PS50928">
    <property type="entry name" value="ABC_TM1"/>
    <property type="match status" value="1"/>
</dbReference>
<protein>
    <submittedName>
        <fullName evidence="11">Substrate-binding region of ABC-type glycine betaine transport system</fullName>
    </submittedName>
</protein>
<dbReference type="eggNOG" id="COG1732">
    <property type="taxonomic scope" value="Bacteria"/>
</dbReference>
<evidence type="ECO:0000256" key="2">
    <source>
        <dbReference type="ARBA" id="ARBA00022448"/>
    </source>
</evidence>
<feature type="transmembrane region" description="Helical" evidence="8">
    <location>
        <begin position="424"/>
        <end position="450"/>
    </location>
</feature>
<dbReference type="Pfam" id="PF00528">
    <property type="entry name" value="BPD_transp_1"/>
    <property type="match status" value="1"/>
</dbReference>
<dbReference type="PANTHER" id="PTHR30177">
    <property type="entry name" value="GLYCINE BETAINE/L-PROLINE TRANSPORT SYSTEM PERMEASE PROTEIN PROW"/>
    <property type="match status" value="1"/>
</dbReference>
<keyword evidence="12" id="KW-1185">Reference proteome</keyword>
<name>A0A068NNG9_FIMGI</name>
<feature type="signal peptide" evidence="9">
    <location>
        <begin position="1"/>
        <end position="33"/>
    </location>
</feature>
<keyword evidence="5 8" id="KW-0472">Membrane</keyword>
<dbReference type="FunFam" id="1.10.3720.10:FF:000001">
    <property type="entry name" value="Glycine betaine ABC transporter, permease"/>
    <property type="match status" value="1"/>
</dbReference>
<proteinExistence type="inferred from homology"/>
<dbReference type="Gene3D" id="1.10.3720.10">
    <property type="entry name" value="MetI-like"/>
    <property type="match status" value="1"/>
</dbReference>
<evidence type="ECO:0000256" key="6">
    <source>
        <dbReference type="ARBA" id="ARBA00035642"/>
    </source>
</evidence>
<reference evidence="11 12" key="1">
    <citation type="journal article" date="2014" name="PLoS ONE">
        <title>The first complete genome sequence of the class fimbriimonadia in the phylum armatimonadetes.</title>
        <authorList>
            <person name="Hu Z.Y."/>
            <person name="Wang Y.Z."/>
            <person name="Im W.T."/>
            <person name="Wang S.Y."/>
            <person name="Zhao G.P."/>
            <person name="Zheng H.J."/>
            <person name="Quan Z.X."/>
        </authorList>
    </citation>
    <scope>NUCLEOTIDE SEQUENCE [LARGE SCALE GENOMIC DNA]</scope>
    <source>
        <strain evidence="11">Gsoil 348</strain>
    </source>
</reference>
<dbReference type="GO" id="GO:0031460">
    <property type="term" value="P:glycine betaine transport"/>
    <property type="evidence" value="ECO:0007669"/>
    <property type="project" value="TreeGrafter"/>
</dbReference>
<dbReference type="SUPFAM" id="SSF53850">
    <property type="entry name" value="Periplasmic binding protein-like II"/>
    <property type="match status" value="1"/>
</dbReference>
<accession>A0A068NNG9</accession>
<dbReference type="Proteomes" id="UP000027982">
    <property type="component" value="Chromosome"/>
</dbReference>
<keyword evidence="2 8" id="KW-0813">Transport</keyword>
<dbReference type="InterPro" id="IPR000515">
    <property type="entry name" value="MetI-like"/>
</dbReference>
<sequence>MRESGPVRTAGLQTGFRICLAFLTLLAATLSPAQTITVGSKKFTESYVLGEIAKKVLTDAGFQVEHKQGMGATAIVWNALKGGSIQTYPEYTGTVGEELLGKPHLTVPEMKSELAKVGIGMTDELGFNNTYGLVMRRKDADALKIDKISDLKTHPELKCGITHELLGRKDGWKPLLAKYGEKFDDVKGIDHALGYAALYAGQIDLKDCYTTDAEIKRYDLKVLKDDLDFFPLYRAVFLYRLEMPAKAVAALQTLAGKIDEPKMIALNEEAGRSKDYAEAAATFFAKPGASAPVPAESSSVSSKIARLTGQHLLLVGVSLLIAVLVGIPLGIVASRPGPLGGFILGTVGVIQTIPSLALLALLVAIPTLGISFTTAVIALFLYSLLPIVRNTAAGLAGIAPPIRESAAALGLEPSAQLRKIFLPLAFPMILAGIKTSAVINVGTATLAALIGSGGLGEPIVSGLALNDSGTILQGAIPAAVLAVVVQLLFDLLEKALVPRGLRTQ</sequence>
<evidence type="ECO:0000256" key="7">
    <source>
        <dbReference type="ARBA" id="ARBA00035652"/>
    </source>
</evidence>
<feature type="transmembrane region" description="Helical" evidence="8">
    <location>
        <begin position="339"/>
        <end position="362"/>
    </location>
</feature>
<evidence type="ECO:0000256" key="4">
    <source>
        <dbReference type="ARBA" id="ARBA00022989"/>
    </source>
</evidence>
<dbReference type="CDD" id="cd06261">
    <property type="entry name" value="TM_PBP2"/>
    <property type="match status" value="1"/>
</dbReference>
<keyword evidence="9" id="KW-0732">Signal</keyword>
<dbReference type="SUPFAM" id="SSF161098">
    <property type="entry name" value="MetI-like"/>
    <property type="match status" value="1"/>
</dbReference>
<gene>
    <name evidence="11" type="ORF">OP10G_1720</name>
</gene>
<evidence type="ECO:0000256" key="5">
    <source>
        <dbReference type="ARBA" id="ARBA00023136"/>
    </source>
</evidence>
<evidence type="ECO:0000256" key="1">
    <source>
        <dbReference type="ARBA" id="ARBA00004141"/>
    </source>
</evidence>
<dbReference type="GO" id="GO:0022857">
    <property type="term" value="F:transmembrane transporter activity"/>
    <property type="evidence" value="ECO:0007669"/>
    <property type="project" value="InterPro"/>
</dbReference>
<dbReference type="InterPro" id="IPR035906">
    <property type="entry name" value="MetI-like_sf"/>
</dbReference>
<feature type="transmembrane region" description="Helical" evidence="8">
    <location>
        <begin position="368"/>
        <end position="388"/>
    </location>
</feature>
<evidence type="ECO:0000259" key="10">
    <source>
        <dbReference type="PROSITE" id="PS50928"/>
    </source>
</evidence>
<dbReference type="KEGG" id="fgi:OP10G_1720"/>
<dbReference type="InterPro" id="IPR051204">
    <property type="entry name" value="ABC_transp_perm/SBD"/>
</dbReference>
<evidence type="ECO:0000256" key="9">
    <source>
        <dbReference type="SAM" id="SignalP"/>
    </source>
</evidence>
<dbReference type="HOGENOM" id="CLU_577198_0_0_0"/>
<dbReference type="GO" id="GO:0043190">
    <property type="term" value="C:ATP-binding cassette (ABC) transporter complex"/>
    <property type="evidence" value="ECO:0007669"/>
    <property type="project" value="InterPro"/>
</dbReference>
<dbReference type="EMBL" id="CP007139">
    <property type="protein sequence ID" value="AIE85088.1"/>
    <property type="molecule type" value="Genomic_DNA"/>
</dbReference>